<evidence type="ECO:0000313" key="2">
    <source>
        <dbReference type="Proteomes" id="UP000275408"/>
    </source>
</evidence>
<gene>
    <name evidence="1" type="ORF">pdam_00006731</name>
</gene>
<accession>A0A3M6UWA7</accession>
<sequence>MDQLLSPPASDISPVKPPVIQRQFVPNRITPNVYQPSEIVPDLEIQCTPVPAAAASDEFHLVESDEHCSPEVDMRMCN</sequence>
<evidence type="ECO:0000313" key="1">
    <source>
        <dbReference type="EMBL" id="RMX57931.1"/>
    </source>
</evidence>
<comment type="caution">
    <text evidence="1">The sequence shown here is derived from an EMBL/GenBank/DDBJ whole genome shotgun (WGS) entry which is preliminary data.</text>
</comment>
<organism evidence="1 2">
    <name type="scientific">Pocillopora damicornis</name>
    <name type="common">Cauliflower coral</name>
    <name type="synonym">Millepora damicornis</name>
    <dbReference type="NCBI Taxonomy" id="46731"/>
    <lineage>
        <taxon>Eukaryota</taxon>
        <taxon>Metazoa</taxon>
        <taxon>Cnidaria</taxon>
        <taxon>Anthozoa</taxon>
        <taxon>Hexacorallia</taxon>
        <taxon>Scleractinia</taxon>
        <taxon>Astrocoeniina</taxon>
        <taxon>Pocilloporidae</taxon>
        <taxon>Pocillopora</taxon>
    </lineage>
</organism>
<protein>
    <submittedName>
        <fullName evidence="1">Uncharacterized protein</fullName>
    </submittedName>
</protein>
<dbReference type="Proteomes" id="UP000275408">
    <property type="component" value="Unassembled WGS sequence"/>
</dbReference>
<keyword evidence="2" id="KW-1185">Reference proteome</keyword>
<reference evidence="1 2" key="1">
    <citation type="journal article" date="2018" name="Sci. Rep.">
        <title>Comparative analysis of the Pocillopora damicornis genome highlights role of immune system in coral evolution.</title>
        <authorList>
            <person name="Cunning R."/>
            <person name="Bay R.A."/>
            <person name="Gillette P."/>
            <person name="Baker A.C."/>
            <person name="Traylor-Knowles N."/>
        </authorList>
    </citation>
    <scope>NUCLEOTIDE SEQUENCE [LARGE SCALE GENOMIC DNA]</scope>
    <source>
        <strain evidence="1">RSMAS</strain>
        <tissue evidence="1">Whole animal</tissue>
    </source>
</reference>
<dbReference type="EMBL" id="RCHS01000573">
    <property type="protein sequence ID" value="RMX57931.1"/>
    <property type="molecule type" value="Genomic_DNA"/>
</dbReference>
<proteinExistence type="predicted"/>
<dbReference type="AlphaFoldDB" id="A0A3M6UWA7"/>
<name>A0A3M6UWA7_POCDA</name>